<protein>
    <submittedName>
        <fullName evidence="1">XkdX family protein</fullName>
    </submittedName>
</protein>
<gene>
    <name evidence="1" type="ORF">ABQG71_07830</name>
</gene>
<dbReference type="Proteomes" id="UP001467674">
    <property type="component" value="Unassembled WGS sequence"/>
</dbReference>
<dbReference type="EMBL" id="JBEOME010000003">
    <property type="protein sequence ID" value="MER3121101.1"/>
    <property type="molecule type" value="Genomic_DNA"/>
</dbReference>
<evidence type="ECO:0000313" key="1">
    <source>
        <dbReference type="EMBL" id="MER3121101.1"/>
    </source>
</evidence>
<comment type="caution">
    <text evidence="1">The sequence shown here is derived from an EMBL/GenBank/DDBJ whole genome shotgun (WGS) entry which is preliminary data.</text>
</comment>
<reference evidence="1 2" key="1">
    <citation type="submission" date="2024-06" db="EMBL/GenBank/DDBJ databases">
        <title>Construction of an artificial bacterial consortium using nitrogen cycle bacteria from Cuatro Cienegas Basin and a mangrove forest.</title>
        <authorList>
            <person name="Aguilera-Najera D."/>
            <person name="Marquez-Cianci L."/>
            <person name="Martinez-Perez E."/>
            <person name="Rosas-Barrera M."/>
            <person name="Rodriguez-Cruz U.E."/>
            <person name="Tapia-Lopez R."/>
            <person name="Eguiarte L.E."/>
            <person name="Souza-Saldivar V."/>
        </authorList>
    </citation>
    <scope>NUCLEOTIDE SEQUENCE [LARGE SCALE GENOMIC DNA]</scope>
    <source>
        <strain evidence="1 2">S14-15</strain>
    </source>
</reference>
<dbReference type="RefSeq" id="WP_341016224.1">
    <property type="nucleotide sequence ID" value="NZ_JBEOME010000003.1"/>
</dbReference>
<dbReference type="Pfam" id="PF09693">
    <property type="entry name" value="Phage_XkdX"/>
    <property type="match status" value="1"/>
</dbReference>
<dbReference type="InterPro" id="IPR010022">
    <property type="entry name" value="XkdX"/>
</dbReference>
<sequence length="48" mass="5976">MDWFRSISLFYQWTCYKEKDVAKFVRFGKITPEQYKKITKEEYQTNAE</sequence>
<name>A0ABV1S3I2_BACAB</name>
<organism evidence="1 2">
    <name type="scientific">Bacillus altitudinis</name>
    <dbReference type="NCBI Taxonomy" id="293387"/>
    <lineage>
        <taxon>Bacteria</taxon>
        <taxon>Bacillati</taxon>
        <taxon>Bacillota</taxon>
        <taxon>Bacilli</taxon>
        <taxon>Bacillales</taxon>
        <taxon>Bacillaceae</taxon>
        <taxon>Bacillus</taxon>
    </lineage>
</organism>
<accession>A0ABV1S3I2</accession>
<keyword evidence="2" id="KW-1185">Reference proteome</keyword>
<evidence type="ECO:0000313" key="2">
    <source>
        <dbReference type="Proteomes" id="UP001467674"/>
    </source>
</evidence>
<proteinExistence type="predicted"/>
<dbReference type="NCBIfam" id="TIGR01669">
    <property type="entry name" value="phage_XkdX"/>
    <property type="match status" value="1"/>
</dbReference>